<feature type="chain" id="PRO_5042144485" description="Secreted protein" evidence="1">
    <location>
        <begin position="22"/>
        <end position="173"/>
    </location>
</feature>
<evidence type="ECO:0008006" key="4">
    <source>
        <dbReference type="Google" id="ProtNLM"/>
    </source>
</evidence>
<evidence type="ECO:0000256" key="1">
    <source>
        <dbReference type="SAM" id="SignalP"/>
    </source>
</evidence>
<accession>A0AAD7H102</accession>
<feature type="signal peptide" evidence="1">
    <location>
        <begin position="1"/>
        <end position="21"/>
    </location>
</feature>
<proteinExistence type="predicted"/>
<dbReference type="EMBL" id="JARKIE010000002">
    <property type="protein sequence ID" value="KAJ7709446.1"/>
    <property type="molecule type" value="Genomic_DNA"/>
</dbReference>
<evidence type="ECO:0000313" key="2">
    <source>
        <dbReference type="EMBL" id="KAJ7709446.1"/>
    </source>
</evidence>
<gene>
    <name evidence="2" type="ORF">B0H17DRAFT_1028022</name>
</gene>
<comment type="caution">
    <text evidence="2">The sequence shown here is derived from an EMBL/GenBank/DDBJ whole genome shotgun (WGS) entry which is preliminary data.</text>
</comment>
<sequence>MFLLTSLSLLHLLCCSRNILGFRDLICVLFRVSFHVPSFYLPFHLHSFVLNIFFAATNISCGRRWKSQLTVMGGCSLEHTFLPSILLLKTFAHRTMAPPGQSNGGMKKNARVRFSIPLMPQCARRWKPRGQDIVISIYHFFNPTLGPGGGTIFDSFNATVCLEVETQTPRHSN</sequence>
<evidence type="ECO:0000313" key="3">
    <source>
        <dbReference type="Proteomes" id="UP001221757"/>
    </source>
</evidence>
<organism evidence="2 3">
    <name type="scientific">Mycena rosella</name>
    <name type="common">Pink bonnet</name>
    <name type="synonym">Agaricus rosellus</name>
    <dbReference type="NCBI Taxonomy" id="1033263"/>
    <lineage>
        <taxon>Eukaryota</taxon>
        <taxon>Fungi</taxon>
        <taxon>Dikarya</taxon>
        <taxon>Basidiomycota</taxon>
        <taxon>Agaricomycotina</taxon>
        <taxon>Agaricomycetes</taxon>
        <taxon>Agaricomycetidae</taxon>
        <taxon>Agaricales</taxon>
        <taxon>Marasmiineae</taxon>
        <taxon>Mycenaceae</taxon>
        <taxon>Mycena</taxon>
    </lineage>
</organism>
<keyword evidence="3" id="KW-1185">Reference proteome</keyword>
<reference evidence="2" key="1">
    <citation type="submission" date="2023-03" db="EMBL/GenBank/DDBJ databases">
        <title>Massive genome expansion in bonnet fungi (Mycena s.s.) driven by repeated elements and novel gene families across ecological guilds.</title>
        <authorList>
            <consortium name="Lawrence Berkeley National Laboratory"/>
            <person name="Harder C.B."/>
            <person name="Miyauchi S."/>
            <person name="Viragh M."/>
            <person name="Kuo A."/>
            <person name="Thoen E."/>
            <person name="Andreopoulos B."/>
            <person name="Lu D."/>
            <person name="Skrede I."/>
            <person name="Drula E."/>
            <person name="Henrissat B."/>
            <person name="Morin E."/>
            <person name="Kohler A."/>
            <person name="Barry K."/>
            <person name="LaButti K."/>
            <person name="Morin E."/>
            <person name="Salamov A."/>
            <person name="Lipzen A."/>
            <person name="Mereny Z."/>
            <person name="Hegedus B."/>
            <person name="Baldrian P."/>
            <person name="Stursova M."/>
            <person name="Weitz H."/>
            <person name="Taylor A."/>
            <person name="Grigoriev I.V."/>
            <person name="Nagy L.G."/>
            <person name="Martin F."/>
            <person name="Kauserud H."/>
        </authorList>
    </citation>
    <scope>NUCLEOTIDE SEQUENCE</scope>
    <source>
        <strain evidence="2">CBHHK067</strain>
    </source>
</reference>
<dbReference type="Proteomes" id="UP001221757">
    <property type="component" value="Unassembled WGS sequence"/>
</dbReference>
<dbReference type="AlphaFoldDB" id="A0AAD7H102"/>
<name>A0AAD7H102_MYCRO</name>
<keyword evidence="1" id="KW-0732">Signal</keyword>
<protein>
    <recommendedName>
        <fullName evidence="4">Secreted protein</fullName>
    </recommendedName>
</protein>